<dbReference type="InterPro" id="IPR036390">
    <property type="entry name" value="WH_DNA-bd_sf"/>
</dbReference>
<comment type="caution">
    <text evidence="5">The sequence shown here is derived from an EMBL/GenBank/DDBJ whole genome shotgun (WGS) entry which is preliminary data.</text>
</comment>
<dbReference type="Pfam" id="PF07729">
    <property type="entry name" value="FCD"/>
    <property type="match status" value="1"/>
</dbReference>
<dbReference type="GO" id="GO:0003677">
    <property type="term" value="F:DNA binding"/>
    <property type="evidence" value="ECO:0007669"/>
    <property type="project" value="UniProtKB-KW"/>
</dbReference>
<evidence type="ECO:0000313" key="5">
    <source>
        <dbReference type="EMBL" id="MDA0180896.1"/>
    </source>
</evidence>
<evidence type="ECO:0000259" key="4">
    <source>
        <dbReference type="PROSITE" id="PS50949"/>
    </source>
</evidence>
<dbReference type="Pfam" id="PF00392">
    <property type="entry name" value="GntR"/>
    <property type="match status" value="1"/>
</dbReference>
<dbReference type="InterPro" id="IPR008920">
    <property type="entry name" value="TF_FadR/GntR_C"/>
</dbReference>
<dbReference type="EMBL" id="JAPDDP010000017">
    <property type="protein sequence ID" value="MDA0180896.1"/>
    <property type="molecule type" value="Genomic_DNA"/>
</dbReference>
<dbReference type="GO" id="GO:0003700">
    <property type="term" value="F:DNA-binding transcription factor activity"/>
    <property type="evidence" value="ECO:0007669"/>
    <property type="project" value="InterPro"/>
</dbReference>
<gene>
    <name evidence="5" type="ORF">OJ997_11375</name>
</gene>
<keyword evidence="3" id="KW-0804">Transcription</keyword>
<dbReference type="Gene3D" id="1.10.10.10">
    <property type="entry name" value="Winged helix-like DNA-binding domain superfamily/Winged helix DNA-binding domain"/>
    <property type="match status" value="1"/>
</dbReference>
<dbReference type="SMART" id="SM00345">
    <property type="entry name" value="HTH_GNTR"/>
    <property type="match status" value="1"/>
</dbReference>
<dbReference type="PANTHER" id="PTHR43537">
    <property type="entry name" value="TRANSCRIPTIONAL REGULATOR, GNTR FAMILY"/>
    <property type="match status" value="1"/>
</dbReference>
<feature type="domain" description="HTH gntR-type" evidence="4">
    <location>
        <begin position="13"/>
        <end position="80"/>
    </location>
</feature>
<dbReference type="Gene3D" id="1.20.120.530">
    <property type="entry name" value="GntR ligand-binding domain-like"/>
    <property type="match status" value="1"/>
</dbReference>
<dbReference type="SUPFAM" id="SSF46785">
    <property type="entry name" value="Winged helix' DNA-binding domain"/>
    <property type="match status" value="1"/>
</dbReference>
<proteinExistence type="predicted"/>
<reference evidence="5" key="1">
    <citation type="submission" date="2022-10" db="EMBL/GenBank/DDBJ databases">
        <title>The WGS of Solirubrobacter phytolaccae KCTC 29190.</title>
        <authorList>
            <person name="Jiang Z."/>
        </authorList>
    </citation>
    <scope>NUCLEOTIDE SEQUENCE</scope>
    <source>
        <strain evidence="5">KCTC 29190</strain>
    </source>
</reference>
<keyword evidence="6" id="KW-1185">Reference proteome</keyword>
<evidence type="ECO:0000313" key="6">
    <source>
        <dbReference type="Proteomes" id="UP001147653"/>
    </source>
</evidence>
<dbReference type="Proteomes" id="UP001147653">
    <property type="component" value="Unassembled WGS sequence"/>
</dbReference>
<keyword evidence="2" id="KW-0238">DNA-binding</keyword>
<evidence type="ECO:0000256" key="2">
    <source>
        <dbReference type="ARBA" id="ARBA00023125"/>
    </source>
</evidence>
<dbReference type="InterPro" id="IPR036388">
    <property type="entry name" value="WH-like_DNA-bd_sf"/>
</dbReference>
<dbReference type="SUPFAM" id="SSF48008">
    <property type="entry name" value="GntR ligand-binding domain-like"/>
    <property type="match status" value="1"/>
</dbReference>
<dbReference type="InterPro" id="IPR000524">
    <property type="entry name" value="Tscrpt_reg_HTH_GntR"/>
</dbReference>
<dbReference type="InterPro" id="IPR011711">
    <property type="entry name" value="GntR_C"/>
</dbReference>
<dbReference type="PROSITE" id="PS50949">
    <property type="entry name" value="HTH_GNTR"/>
    <property type="match status" value="1"/>
</dbReference>
<organism evidence="5 6">
    <name type="scientific">Solirubrobacter phytolaccae</name>
    <dbReference type="NCBI Taxonomy" id="1404360"/>
    <lineage>
        <taxon>Bacteria</taxon>
        <taxon>Bacillati</taxon>
        <taxon>Actinomycetota</taxon>
        <taxon>Thermoleophilia</taxon>
        <taxon>Solirubrobacterales</taxon>
        <taxon>Solirubrobacteraceae</taxon>
        <taxon>Solirubrobacter</taxon>
    </lineage>
</organism>
<evidence type="ECO:0000256" key="1">
    <source>
        <dbReference type="ARBA" id="ARBA00023015"/>
    </source>
</evidence>
<dbReference type="RefSeq" id="WP_270025208.1">
    <property type="nucleotide sequence ID" value="NZ_JAPDDP010000017.1"/>
</dbReference>
<dbReference type="AlphaFoldDB" id="A0A9X3NBD3"/>
<dbReference type="SMART" id="SM00895">
    <property type="entry name" value="FCD"/>
    <property type="match status" value="1"/>
</dbReference>
<name>A0A9X3NBD3_9ACTN</name>
<sequence length="222" mass="23721">MERILTLLPLERTSPADTVTETLRDEILAGLFPPGTGLSDADVQSRLGVSRDHARAALGRLEREGLLVHSLHRGLEVVRLSVEDIRDLYATRRTLELAGLEAMIRKRPADDVWLQAAVVSMTEAAKAADGRAAVAADNAFHLAIVASAGSRRLRTAAEAALRELRIVLAVADRVSSDLDDLAADHAGLLDALVHAPPPSARAALLDHLRRGESRALAVTHGA</sequence>
<accession>A0A9X3NBD3</accession>
<protein>
    <submittedName>
        <fullName evidence="5">GntR family transcriptional regulator</fullName>
    </submittedName>
</protein>
<dbReference type="PANTHER" id="PTHR43537:SF45">
    <property type="entry name" value="GNTR FAMILY REGULATORY PROTEIN"/>
    <property type="match status" value="1"/>
</dbReference>
<evidence type="ECO:0000256" key="3">
    <source>
        <dbReference type="ARBA" id="ARBA00023163"/>
    </source>
</evidence>
<keyword evidence="1" id="KW-0805">Transcription regulation</keyword>